<keyword evidence="3" id="KW-0997">Cell inner membrane</keyword>
<accession>A0A1V1PI87</accession>
<evidence type="ECO:0000313" key="9">
    <source>
        <dbReference type="EMBL" id="ETR74611.1"/>
    </source>
</evidence>
<dbReference type="InterPro" id="IPR010656">
    <property type="entry name" value="DctM"/>
</dbReference>
<keyword evidence="5 7" id="KW-1133">Transmembrane helix</keyword>
<evidence type="ECO:0000256" key="2">
    <source>
        <dbReference type="ARBA" id="ARBA00022475"/>
    </source>
</evidence>
<dbReference type="Proteomes" id="UP000189670">
    <property type="component" value="Unassembled WGS sequence"/>
</dbReference>
<evidence type="ECO:0000256" key="3">
    <source>
        <dbReference type="ARBA" id="ARBA00022519"/>
    </source>
</evidence>
<proteinExistence type="predicted"/>
<name>A0A1V1PI87_9BACT</name>
<evidence type="ECO:0000313" key="10">
    <source>
        <dbReference type="Proteomes" id="UP000189670"/>
    </source>
</evidence>
<dbReference type="PANTHER" id="PTHR33362">
    <property type="entry name" value="SIALIC ACID TRAP TRANSPORTER PERMEASE PROTEIN SIAT-RELATED"/>
    <property type="match status" value="1"/>
</dbReference>
<comment type="caution">
    <text evidence="9">The sequence shown here is derived from an EMBL/GenBank/DDBJ whole genome shotgun (WGS) entry which is preliminary data.</text>
</comment>
<evidence type="ECO:0000256" key="6">
    <source>
        <dbReference type="ARBA" id="ARBA00023136"/>
    </source>
</evidence>
<evidence type="ECO:0000256" key="4">
    <source>
        <dbReference type="ARBA" id="ARBA00022692"/>
    </source>
</evidence>
<dbReference type="EMBL" id="ATBP01000002">
    <property type="protein sequence ID" value="ETR74611.1"/>
    <property type="molecule type" value="Genomic_DNA"/>
</dbReference>
<dbReference type="PANTHER" id="PTHR33362:SF3">
    <property type="entry name" value="SIALIC ACID TRAP TRANSPORTER PERMEASE PROTEIN SIAT"/>
    <property type="match status" value="1"/>
</dbReference>
<gene>
    <name evidence="9" type="ORF">OMM_06232</name>
</gene>
<keyword evidence="4 7" id="KW-0812">Transmembrane</keyword>
<feature type="transmembrane region" description="Helical" evidence="7">
    <location>
        <begin position="35"/>
        <end position="56"/>
    </location>
</feature>
<feature type="domain" description="TRAP C4-dicarboxylate transport system permease DctM subunit" evidence="8">
    <location>
        <begin position="2"/>
        <end position="90"/>
    </location>
</feature>
<keyword evidence="2" id="KW-1003">Cell membrane</keyword>
<evidence type="ECO:0000259" key="8">
    <source>
        <dbReference type="Pfam" id="PF06808"/>
    </source>
</evidence>
<sequence length="99" mass="11115">MVGCMMDIFSAIIVVVPLIIPIATAFDVHPIHLGIIFLMNLEIGYMTPPVGINLFISSFRFNKPVVKLYRAVLPFLLILFVCLLIITYCPFLSLCLIDN</sequence>
<organism evidence="9 10">
    <name type="scientific">Candidatus Magnetoglobus multicellularis str. Araruama</name>
    <dbReference type="NCBI Taxonomy" id="890399"/>
    <lineage>
        <taxon>Bacteria</taxon>
        <taxon>Pseudomonadati</taxon>
        <taxon>Thermodesulfobacteriota</taxon>
        <taxon>Desulfobacteria</taxon>
        <taxon>Desulfobacterales</taxon>
        <taxon>Desulfobacteraceae</taxon>
        <taxon>Candidatus Magnetoglobus</taxon>
    </lineage>
</organism>
<evidence type="ECO:0000256" key="7">
    <source>
        <dbReference type="SAM" id="Phobius"/>
    </source>
</evidence>
<evidence type="ECO:0000256" key="1">
    <source>
        <dbReference type="ARBA" id="ARBA00004429"/>
    </source>
</evidence>
<feature type="transmembrane region" description="Helical" evidence="7">
    <location>
        <begin position="68"/>
        <end position="93"/>
    </location>
</feature>
<dbReference type="GO" id="GO:0022857">
    <property type="term" value="F:transmembrane transporter activity"/>
    <property type="evidence" value="ECO:0007669"/>
    <property type="project" value="TreeGrafter"/>
</dbReference>
<keyword evidence="6 7" id="KW-0472">Membrane</keyword>
<dbReference type="InterPro" id="IPR004681">
    <property type="entry name" value="TRAP_DctM"/>
</dbReference>
<comment type="subcellular location">
    <subcellularLocation>
        <location evidence="1">Cell inner membrane</location>
        <topology evidence="1">Multi-pass membrane protein</topology>
    </subcellularLocation>
</comment>
<evidence type="ECO:0000256" key="5">
    <source>
        <dbReference type="ARBA" id="ARBA00022989"/>
    </source>
</evidence>
<reference evidence="10" key="1">
    <citation type="submission" date="2012-11" db="EMBL/GenBank/DDBJ databases">
        <authorList>
            <person name="Lucero-Rivera Y.E."/>
            <person name="Tovar-Ramirez D."/>
        </authorList>
    </citation>
    <scope>NUCLEOTIDE SEQUENCE [LARGE SCALE GENOMIC DNA]</scope>
    <source>
        <strain evidence="10">Araruama</strain>
    </source>
</reference>
<dbReference type="GO" id="GO:0005886">
    <property type="term" value="C:plasma membrane"/>
    <property type="evidence" value="ECO:0007669"/>
    <property type="project" value="UniProtKB-SubCell"/>
</dbReference>
<dbReference type="Pfam" id="PF06808">
    <property type="entry name" value="DctM"/>
    <property type="match status" value="1"/>
</dbReference>
<dbReference type="AlphaFoldDB" id="A0A1V1PI87"/>
<protein>
    <recommendedName>
        <fullName evidence="8">TRAP C4-dicarboxylate transport system permease DctM subunit domain-containing protein</fullName>
    </recommendedName>
</protein>